<proteinExistence type="predicted"/>
<protein>
    <recommendedName>
        <fullName evidence="2">Zinc knuckle CX2CX4HX4C</fullName>
    </recommendedName>
</protein>
<evidence type="ECO:0008006" key="2">
    <source>
        <dbReference type="Google" id="ProtNLM"/>
    </source>
</evidence>
<organism evidence="1">
    <name type="scientific">Tanacetum cinerariifolium</name>
    <name type="common">Dalmatian daisy</name>
    <name type="synonym">Chrysanthemum cinerariifolium</name>
    <dbReference type="NCBI Taxonomy" id="118510"/>
    <lineage>
        <taxon>Eukaryota</taxon>
        <taxon>Viridiplantae</taxon>
        <taxon>Streptophyta</taxon>
        <taxon>Embryophyta</taxon>
        <taxon>Tracheophyta</taxon>
        <taxon>Spermatophyta</taxon>
        <taxon>Magnoliopsida</taxon>
        <taxon>eudicotyledons</taxon>
        <taxon>Gunneridae</taxon>
        <taxon>Pentapetalae</taxon>
        <taxon>asterids</taxon>
        <taxon>campanulids</taxon>
        <taxon>Asterales</taxon>
        <taxon>Asteraceae</taxon>
        <taxon>Asteroideae</taxon>
        <taxon>Anthemideae</taxon>
        <taxon>Anthemidinae</taxon>
        <taxon>Tanacetum</taxon>
    </lineage>
</organism>
<dbReference type="PANTHER" id="PTHR31286">
    <property type="entry name" value="GLYCINE-RICH CELL WALL STRUCTURAL PROTEIN 1.8-LIKE"/>
    <property type="match status" value="1"/>
</dbReference>
<gene>
    <name evidence="1" type="ORF">Tci_227590</name>
</gene>
<evidence type="ECO:0000313" key="1">
    <source>
        <dbReference type="EMBL" id="GEW55614.1"/>
    </source>
</evidence>
<comment type="caution">
    <text evidence="1">The sequence shown here is derived from an EMBL/GenBank/DDBJ whole genome shotgun (WGS) entry which is preliminary data.</text>
</comment>
<dbReference type="InterPro" id="IPR040256">
    <property type="entry name" value="At4g02000-like"/>
</dbReference>
<sequence>MLDYYTCSMCMESYGRGSFARALIELDGTCGLKDKLVVVIPKSKGLGYRMDTIHVEYEWKPFRCDNCKIFGHSCDNFPQWASTKKARSKDEKQKDILDDVDGTRKNVMAPPRKTSIWSARKAGRNIAFSPVRKLHYFDGDVLEFANMDQVVEEDEHGNVSSEHD</sequence>
<accession>A0A699GZZ1</accession>
<dbReference type="PANTHER" id="PTHR31286:SF99">
    <property type="entry name" value="DUF4283 DOMAIN-CONTAINING PROTEIN"/>
    <property type="match status" value="1"/>
</dbReference>
<dbReference type="EMBL" id="BKCJ010063422">
    <property type="protein sequence ID" value="GEW55614.1"/>
    <property type="molecule type" value="Genomic_DNA"/>
</dbReference>
<reference evidence="1" key="1">
    <citation type="journal article" date="2019" name="Sci. Rep.">
        <title>Draft genome of Tanacetum cinerariifolium, the natural source of mosquito coil.</title>
        <authorList>
            <person name="Yamashiro T."/>
            <person name="Shiraishi A."/>
            <person name="Satake H."/>
            <person name="Nakayama K."/>
        </authorList>
    </citation>
    <scope>NUCLEOTIDE SEQUENCE</scope>
</reference>
<dbReference type="AlphaFoldDB" id="A0A699GZZ1"/>
<name>A0A699GZZ1_TANCI</name>